<dbReference type="EMBL" id="SMAA01000003">
    <property type="protein sequence ID" value="TCS81003.1"/>
    <property type="molecule type" value="Genomic_DNA"/>
</dbReference>
<keyword evidence="2" id="KW-1185">Reference proteome</keyword>
<name>A0A4R3KDA4_9FIRM</name>
<gene>
    <name evidence="1" type="ORF">EDC37_103173</name>
</gene>
<evidence type="ECO:0000313" key="1">
    <source>
        <dbReference type="EMBL" id="TCS81003.1"/>
    </source>
</evidence>
<protein>
    <submittedName>
        <fullName evidence="1">Uncharacterized protein</fullName>
    </submittedName>
</protein>
<organism evidence="1 2">
    <name type="scientific">Pectinatus cerevisiiphilus</name>
    <dbReference type="NCBI Taxonomy" id="86956"/>
    <lineage>
        <taxon>Bacteria</taxon>
        <taxon>Bacillati</taxon>
        <taxon>Bacillota</taxon>
        <taxon>Negativicutes</taxon>
        <taxon>Selenomonadales</taxon>
        <taxon>Selenomonadaceae</taxon>
        <taxon>Pectinatus</taxon>
    </lineage>
</organism>
<sequence>MSIYLSYKLFSKKKAVREIMGYYLKSAIYDFYYLDTVDNLRV</sequence>
<accession>A0A4R3KDA4</accession>
<reference evidence="1 2" key="1">
    <citation type="submission" date="2019-03" db="EMBL/GenBank/DDBJ databases">
        <title>Genomic Encyclopedia of Type Strains, Phase IV (KMG-IV): sequencing the most valuable type-strain genomes for metagenomic binning, comparative biology and taxonomic classification.</title>
        <authorList>
            <person name="Goeker M."/>
        </authorList>
    </citation>
    <scope>NUCLEOTIDE SEQUENCE [LARGE SCALE GENOMIC DNA]</scope>
    <source>
        <strain evidence="1 2">DSM 20467</strain>
    </source>
</reference>
<proteinExistence type="predicted"/>
<comment type="caution">
    <text evidence="1">The sequence shown here is derived from an EMBL/GenBank/DDBJ whole genome shotgun (WGS) entry which is preliminary data.</text>
</comment>
<evidence type="ECO:0000313" key="2">
    <source>
        <dbReference type="Proteomes" id="UP000295188"/>
    </source>
</evidence>
<dbReference type="AlphaFoldDB" id="A0A4R3KDA4"/>
<dbReference type="Proteomes" id="UP000295188">
    <property type="component" value="Unassembled WGS sequence"/>
</dbReference>